<protein>
    <recommendedName>
        <fullName evidence="7">Cell division protein FtsQ</fullName>
    </recommendedName>
</protein>
<name>A0A4R2PDU6_RHOSA</name>
<evidence type="ECO:0000259" key="8">
    <source>
        <dbReference type="Pfam" id="PF03799"/>
    </source>
</evidence>
<dbReference type="GO" id="GO:0043093">
    <property type="term" value="P:FtsZ-dependent cytokinesis"/>
    <property type="evidence" value="ECO:0007669"/>
    <property type="project" value="UniProtKB-UniRule"/>
</dbReference>
<evidence type="ECO:0000256" key="4">
    <source>
        <dbReference type="ARBA" id="ARBA00022692"/>
    </source>
</evidence>
<evidence type="ECO:0000313" key="9">
    <source>
        <dbReference type="EMBL" id="TCP32614.1"/>
    </source>
</evidence>
<dbReference type="GO" id="GO:0090529">
    <property type="term" value="P:cell septum assembly"/>
    <property type="evidence" value="ECO:0007669"/>
    <property type="project" value="InterPro"/>
</dbReference>
<dbReference type="PANTHER" id="PTHR35851">
    <property type="entry name" value="CELL DIVISION PROTEIN FTSQ"/>
    <property type="match status" value="1"/>
</dbReference>
<comment type="function">
    <text evidence="7">Essential cell division protein.</text>
</comment>
<keyword evidence="1 7" id="KW-1003">Cell membrane</keyword>
<keyword evidence="3 7" id="KW-0132">Cell division</keyword>
<keyword evidence="10" id="KW-1185">Reference proteome</keyword>
<evidence type="ECO:0000256" key="7">
    <source>
        <dbReference type="HAMAP-Rule" id="MF_00911"/>
    </source>
</evidence>
<dbReference type="InterPro" id="IPR005548">
    <property type="entry name" value="Cell_div_FtsQ/DivIB_C"/>
</dbReference>
<dbReference type="Proteomes" id="UP000295399">
    <property type="component" value="Unassembled WGS sequence"/>
</dbReference>
<evidence type="ECO:0000313" key="10">
    <source>
        <dbReference type="Proteomes" id="UP000295399"/>
    </source>
</evidence>
<evidence type="ECO:0000256" key="1">
    <source>
        <dbReference type="ARBA" id="ARBA00022475"/>
    </source>
</evidence>
<proteinExistence type="inferred from homology"/>
<keyword evidence="6 7" id="KW-0131">Cell cycle</keyword>
<comment type="caution">
    <text evidence="9">The sequence shown here is derived from an EMBL/GenBank/DDBJ whole genome shotgun (WGS) entry which is preliminary data.</text>
</comment>
<keyword evidence="2 7" id="KW-0997">Cell inner membrane</keyword>
<dbReference type="Pfam" id="PF03799">
    <property type="entry name" value="FtsQ_DivIB_C"/>
    <property type="match status" value="1"/>
</dbReference>
<dbReference type="PANTHER" id="PTHR35851:SF1">
    <property type="entry name" value="CELL DIVISION PROTEIN FTSQ"/>
    <property type="match status" value="1"/>
</dbReference>
<evidence type="ECO:0000256" key="3">
    <source>
        <dbReference type="ARBA" id="ARBA00022618"/>
    </source>
</evidence>
<dbReference type="InterPro" id="IPR026579">
    <property type="entry name" value="FtsQ"/>
</dbReference>
<dbReference type="GO" id="GO:0032153">
    <property type="term" value="C:cell division site"/>
    <property type="evidence" value="ECO:0007669"/>
    <property type="project" value="UniProtKB-UniRule"/>
</dbReference>
<organism evidence="9 10">
    <name type="scientific">Rhodothalassium salexigens DSM 2132</name>
    <dbReference type="NCBI Taxonomy" id="1188247"/>
    <lineage>
        <taxon>Bacteria</taxon>
        <taxon>Pseudomonadati</taxon>
        <taxon>Pseudomonadota</taxon>
        <taxon>Alphaproteobacteria</taxon>
        <taxon>Rhodothalassiales</taxon>
        <taxon>Rhodothalassiaceae</taxon>
        <taxon>Rhodothalassium</taxon>
    </lineage>
</organism>
<comment type="subcellular location">
    <subcellularLocation>
        <location evidence="7">Cell inner membrane</location>
        <topology evidence="7">Single-pass type II membrane protein</topology>
    </subcellularLocation>
    <text evidence="7">Localizes to the division septum.</text>
</comment>
<comment type="similarity">
    <text evidence="7">Belongs to the FtsQ/DivIB family. FtsQ subfamily.</text>
</comment>
<evidence type="ECO:0000256" key="2">
    <source>
        <dbReference type="ARBA" id="ARBA00022519"/>
    </source>
</evidence>
<keyword evidence="7" id="KW-0472">Membrane</keyword>
<keyword evidence="4 7" id="KW-0812">Transmembrane</keyword>
<feature type="domain" description="Cell division protein FtsQ/DivIB C-terminal" evidence="8">
    <location>
        <begin position="134"/>
        <end position="251"/>
    </location>
</feature>
<dbReference type="HAMAP" id="MF_00911">
    <property type="entry name" value="FtsQ_subfam"/>
    <property type="match status" value="1"/>
</dbReference>
<sequence length="275" mass="30346">MSLRLTLPRFDRLSRFDRVGPLLRPAARAGLLALAVAVVLVPDWPSVAERTRAGVAGWIGAQAAEADPARVYVSGAARTDLDALAQAITALGPDATPQAVRDRVEAMAWVETAHVRRHALGPWHIRLEEREPFARWQSDGALWVVDRSGHKITAQRLHRFTDLPLLSGPGAPQAAPAMLALLDRAPDLADRVHALIRMGDRRWDVRFDSGITLALPEPDAAYGPAAAWDEFVSLARAHRLLDREILVVDMRLPERLTLQLTNRGKAMVHAEKRRS</sequence>
<reference evidence="9 10" key="1">
    <citation type="submission" date="2019-03" db="EMBL/GenBank/DDBJ databases">
        <title>Genomic Encyclopedia of Type Strains, Phase IV (KMG-IV): sequencing the most valuable type-strain genomes for metagenomic binning, comparative biology and taxonomic classification.</title>
        <authorList>
            <person name="Goeker M."/>
        </authorList>
    </citation>
    <scope>NUCLEOTIDE SEQUENCE [LARGE SCALE GENOMIC DNA]</scope>
    <source>
        <strain evidence="9 10">DSM 2132</strain>
    </source>
</reference>
<accession>A0A4R2PDU6</accession>
<evidence type="ECO:0000256" key="6">
    <source>
        <dbReference type="ARBA" id="ARBA00023306"/>
    </source>
</evidence>
<dbReference type="AlphaFoldDB" id="A0A4R2PDU6"/>
<dbReference type="Gene3D" id="3.40.50.11690">
    <property type="entry name" value="Cell division protein FtsQ/DivIB"/>
    <property type="match status" value="1"/>
</dbReference>
<keyword evidence="5 7" id="KW-1133">Transmembrane helix</keyword>
<dbReference type="GO" id="GO:0005886">
    <property type="term" value="C:plasma membrane"/>
    <property type="evidence" value="ECO:0007669"/>
    <property type="project" value="UniProtKB-SubCell"/>
</dbReference>
<evidence type="ECO:0000256" key="5">
    <source>
        <dbReference type="ARBA" id="ARBA00022989"/>
    </source>
</evidence>
<dbReference type="InParanoid" id="A0A4R2PDU6"/>
<dbReference type="EMBL" id="SLXO01000009">
    <property type="protein sequence ID" value="TCP32614.1"/>
    <property type="molecule type" value="Genomic_DNA"/>
</dbReference>
<dbReference type="OrthoDB" id="9783091at2"/>
<dbReference type="InterPro" id="IPR045335">
    <property type="entry name" value="FtsQ_C_sf"/>
</dbReference>
<gene>
    <name evidence="7" type="primary">ftsQ</name>
    <name evidence="9" type="ORF">EV659_109107</name>
</gene>
<dbReference type="RefSeq" id="WP_132709097.1">
    <property type="nucleotide sequence ID" value="NZ_JACIGF010000009.1"/>
</dbReference>